<protein>
    <submittedName>
        <fullName evidence="1">Uncharacterized protein</fullName>
    </submittedName>
</protein>
<evidence type="ECO:0000313" key="2">
    <source>
        <dbReference type="Proteomes" id="UP000738349"/>
    </source>
</evidence>
<gene>
    <name evidence="1" type="ORF">EDB81DRAFT_255925</name>
</gene>
<dbReference type="OrthoDB" id="4499833at2759"/>
<keyword evidence="2" id="KW-1185">Reference proteome</keyword>
<comment type="caution">
    <text evidence="1">The sequence shown here is derived from an EMBL/GenBank/DDBJ whole genome shotgun (WGS) entry which is preliminary data.</text>
</comment>
<sequence>MQVLTRSIIRLGDSPNAWVENNRSFHPQLHRLQERQVQHEVTTATYAYSEIIPSGQASAPAGYGPPARSPTESSYYDFHRTSSNGRSNGQTWMYARDARAQQAGASSVAVPRPNYPNYYGNKNAQPVHLSTPPEQIPNHRRPGTSSPGWLHHPLIPNHQTTHSGNLRTAGTVRSVYPLSDPSQFDVIYHTGGPGQFRNATYHPSTRN</sequence>
<organism evidence="1 2">
    <name type="scientific">Dactylonectria macrodidyma</name>
    <dbReference type="NCBI Taxonomy" id="307937"/>
    <lineage>
        <taxon>Eukaryota</taxon>
        <taxon>Fungi</taxon>
        <taxon>Dikarya</taxon>
        <taxon>Ascomycota</taxon>
        <taxon>Pezizomycotina</taxon>
        <taxon>Sordariomycetes</taxon>
        <taxon>Hypocreomycetidae</taxon>
        <taxon>Hypocreales</taxon>
        <taxon>Nectriaceae</taxon>
        <taxon>Dactylonectria</taxon>
    </lineage>
</organism>
<dbReference type="Proteomes" id="UP000738349">
    <property type="component" value="Unassembled WGS sequence"/>
</dbReference>
<dbReference type="AlphaFoldDB" id="A0A9P9FKC9"/>
<name>A0A9P9FKC9_9HYPO</name>
<dbReference type="EMBL" id="JAGMUV010000003">
    <property type="protein sequence ID" value="KAH7165514.1"/>
    <property type="molecule type" value="Genomic_DNA"/>
</dbReference>
<evidence type="ECO:0000313" key="1">
    <source>
        <dbReference type="EMBL" id="KAH7165514.1"/>
    </source>
</evidence>
<reference evidence="1" key="1">
    <citation type="journal article" date="2021" name="Nat. Commun.">
        <title>Genetic determinants of endophytism in the Arabidopsis root mycobiome.</title>
        <authorList>
            <person name="Mesny F."/>
            <person name="Miyauchi S."/>
            <person name="Thiergart T."/>
            <person name="Pickel B."/>
            <person name="Atanasova L."/>
            <person name="Karlsson M."/>
            <person name="Huettel B."/>
            <person name="Barry K.W."/>
            <person name="Haridas S."/>
            <person name="Chen C."/>
            <person name="Bauer D."/>
            <person name="Andreopoulos W."/>
            <person name="Pangilinan J."/>
            <person name="LaButti K."/>
            <person name="Riley R."/>
            <person name="Lipzen A."/>
            <person name="Clum A."/>
            <person name="Drula E."/>
            <person name="Henrissat B."/>
            <person name="Kohler A."/>
            <person name="Grigoriev I.V."/>
            <person name="Martin F.M."/>
            <person name="Hacquard S."/>
        </authorList>
    </citation>
    <scope>NUCLEOTIDE SEQUENCE</scope>
    <source>
        <strain evidence="1">MPI-CAGE-AT-0147</strain>
    </source>
</reference>
<accession>A0A9P9FKC9</accession>
<proteinExistence type="predicted"/>